<dbReference type="AlphaFoldDB" id="A0A841C003"/>
<dbReference type="Proteomes" id="UP000587527">
    <property type="component" value="Unassembled WGS sequence"/>
</dbReference>
<comment type="caution">
    <text evidence="2">The sequence shown here is derived from an EMBL/GenBank/DDBJ whole genome shotgun (WGS) entry which is preliminary data.</text>
</comment>
<sequence length="68" mass="7254">MTDHESATALAPMLPAVRRAGEQRIPLTDPARSIAPRPVTRLRLLMPRCPNCLDLAPESADPTGPALG</sequence>
<keyword evidence="3" id="KW-1185">Reference proteome</keyword>
<accession>A0A841C003</accession>
<proteinExistence type="predicted"/>
<evidence type="ECO:0000313" key="3">
    <source>
        <dbReference type="Proteomes" id="UP000587527"/>
    </source>
</evidence>
<reference evidence="2 3" key="1">
    <citation type="submission" date="2020-08" db="EMBL/GenBank/DDBJ databases">
        <title>Sequencing the genomes of 1000 actinobacteria strains.</title>
        <authorList>
            <person name="Klenk H.-P."/>
        </authorList>
    </citation>
    <scope>NUCLEOTIDE SEQUENCE [LARGE SCALE GENOMIC DNA]</scope>
    <source>
        <strain evidence="2 3">DSM 45362</strain>
    </source>
</reference>
<feature type="region of interest" description="Disordered" evidence="1">
    <location>
        <begin position="1"/>
        <end position="32"/>
    </location>
</feature>
<gene>
    <name evidence="2" type="ORF">F4553_006113</name>
</gene>
<organism evidence="2 3">
    <name type="scientific">Allocatelliglobosispora scoriae</name>
    <dbReference type="NCBI Taxonomy" id="643052"/>
    <lineage>
        <taxon>Bacteria</taxon>
        <taxon>Bacillati</taxon>
        <taxon>Actinomycetota</taxon>
        <taxon>Actinomycetes</taxon>
        <taxon>Micromonosporales</taxon>
        <taxon>Micromonosporaceae</taxon>
        <taxon>Allocatelliglobosispora</taxon>
    </lineage>
</organism>
<evidence type="ECO:0000256" key="1">
    <source>
        <dbReference type="SAM" id="MobiDB-lite"/>
    </source>
</evidence>
<dbReference type="RefSeq" id="WP_184842689.1">
    <property type="nucleotide sequence ID" value="NZ_JACHMN010000003.1"/>
</dbReference>
<evidence type="ECO:0000313" key="2">
    <source>
        <dbReference type="EMBL" id="MBB5872679.1"/>
    </source>
</evidence>
<dbReference type="EMBL" id="JACHMN010000003">
    <property type="protein sequence ID" value="MBB5872679.1"/>
    <property type="molecule type" value="Genomic_DNA"/>
</dbReference>
<name>A0A841C003_9ACTN</name>
<protein>
    <submittedName>
        <fullName evidence="2">Uncharacterized protein</fullName>
    </submittedName>
</protein>